<dbReference type="AlphaFoldDB" id="A0A1H0N645"/>
<gene>
    <name evidence="1" type="ORF">SAMN04488529_101705</name>
</gene>
<dbReference type="EMBL" id="FNJM01000001">
    <property type="protein sequence ID" value="SDO88147.1"/>
    <property type="molecule type" value="Genomic_DNA"/>
</dbReference>
<evidence type="ECO:0000313" key="1">
    <source>
        <dbReference type="EMBL" id="SDO88147.1"/>
    </source>
</evidence>
<dbReference type="Proteomes" id="UP000198597">
    <property type="component" value="Unassembled WGS sequence"/>
</dbReference>
<evidence type="ECO:0000313" key="2">
    <source>
        <dbReference type="Proteomes" id="UP000198597"/>
    </source>
</evidence>
<dbReference type="OrthoDB" id="1757897at2"/>
<protein>
    <submittedName>
        <fullName evidence="1">Uncharacterized protein</fullName>
    </submittedName>
</protein>
<organism evidence="1 2">
    <name type="scientific">Clostridium gasigenes</name>
    <dbReference type="NCBI Taxonomy" id="94869"/>
    <lineage>
        <taxon>Bacteria</taxon>
        <taxon>Bacillati</taxon>
        <taxon>Bacillota</taxon>
        <taxon>Clostridia</taxon>
        <taxon>Eubacteriales</taxon>
        <taxon>Clostridiaceae</taxon>
        <taxon>Clostridium</taxon>
    </lineage>
</organism>
<sequence length="112" mass="13151">MARKEIFDLIDSLYPCYAIGEHQGECTESYIVLKFDNQMQSMNNSQCGWQFVHVFLYVPLSDITLLDDMLKIIQPALRKNLEPTGDITPELIDDEKKAYFRRIKYKIPKEVM</sequence>
<proteinExistence type="predicted"/>
<name>A0A1H0N645_9CLOT</name>
<keyword evidence="2" id="KW-1185">Reference proteome</keyword>
<accession>A0A1H0N645</accession>
<reference evidence="1 2" key="1">
    <citation type="submission" date="2016-10" db="EMBL/GenBank/DDBJ databases">
        <authorList>
            <person name="de Groot N.N."/>
        </authorList>
    </citation>
    <scope>NUCLEOTIDE SEQUENCE [LARGE SCALE GENOMIC DNA]</scope>
    <source>
        <strain evidence="1 2">DSM 12272</strain>
    </source>
</reference>
<dbReference type="STRING" id="94869.SAMN04488529_101705"/>